<reference evidence="3" key="1">
    <citation type="submission" date="2013-09" db="EMBL/GenBank/DDBJ databases">
        <title>Corchorus olitorius genome sequencing.</title>
        <authorList>
            <person name="Alam M."/>
            <person name="Haque M.S."/>
            <person name="Islam M.S."/>
            <person name="Emdad E.M."/>
            <person name="Islam M.M."/>
            <person name="Ahmed B."/>
            <person name="Halim A."/>
            <person name="Hossen Q.M.M."/>
            <person name="Hossain M.Z."/>
            <person name="Ahmed R."/>
            <person name="Khan M.M."/>
            <person name="Islam R."/>
            <person name="Rashid M.M."/>
            <person name="Khan S.A."/>
            <person name="Rahman M.S."/>
            <person name="Alam M."/>
            <person name="Yahiya A.S."/>
            <person name="Khan M.S."/>
            <person name="Azam M.S."/>
            <person name="Haque T."/>
            <person name="Lashkar M.Z.H."/>
            <person name="Akhand A.I."/>
            <person name="Morshed G."/>
            <person name="Roy S."/>
            <person name="Uddin K.S."/>
            <person name="Rabeya T."/>
            <person name="Hossain A.S."/>
            <person name="Chowdhury A."/>
            <person name="Snigdha A.R."/>
            <person name="Mortoza M.S."/>
            <person name="Matin S.A."/>
            <person name="Hoque S.M.E."/>
            <person name="Islam M.K."/>
            <person name="Roy D.K."/>
            <person name="Haider R."/>
            <person name="Moosa M.M."/>
            <person name="Elias S.M."/>
            <person name="Hasan A.M."/>
            <person name="Jahan S."/>
            <person name="Shafiuddin M."/>
            <person name="Mahmood N."/>
            <person name="Shommy N.S."/>
        </authorList>
    </citation>
    <scope>NUCLEOTIDE SEQUENCE [LARGE SCALE GENOMIC DNA]</scope>
    <source>
        <strain evidence="3">cv. O-4</strain>
    </source>
</reference>
<evidence type="ECO:0000313" key="2">
    <source>
        <dbReference type="EMBL" id="OMO87947.1"/>
    </source>
</evidence>
<evidence type="ECO:0000313" key="3">
    <source>
        <dbReference type="Proteomes" id="UP000187203"/>
    </source>
</evidence>
<gene>
    <name evidence="2" type="ORF">COLO4_20520</name>
</gene>
<evidence type="ECO:0000256" key="1">
    <source>
        <dbReference type="SAM" id="MobiDB-lite"/>
    </source>
</evidence>
<feature type="region of interest" description="Disordered" evidence="1">
    <location>
        <begin position="1"/>
        <end position="32"/>
    </location>
</feature>
<dbReference type="AlphaFoldDB" id="A0A1R3IZF1"/>
<feature type="compositionally biased region" description="Basic and acidic residues" evidence="1">
    <location>
        <begin position="8"/>
        <end position="32"/>
    </location>
</feature>
<dbReference type="Proteomes" id="UP000187203">
    <property type="component" value="Unassembled WGS sequence"/>
</dbReference>
<sequence>MKKRTQRGTRERSTVFKLRADHRMIHQRKERD</sequence>
<protein>
    <submittedName>
        <fullName evidence="2">Uncharacterized protein</fullName>
    </submittedName>
</protein>
<accession>A0A1R3IZF1</accession>
<comment type="caution">
    <text evidence="2">The sequence shown here is derived from an EMBL/GenBank/DDBJ whole genome shotgun (WGS) entry which is preliminary data.</text>
</comment>
<name>A0A1R3IZF1_9ROSI</name>
<keyword evidence="3" id="KW-1185">Reference proteome</keyword>
<dbReference type="EMBL" id="AWUE01017222">
    <property type="protein sequence ID" value="OMO87947.1"/>
    <property type="molecule type" value="Genomic_DNA"/>
</dbReference>
<proteinExistence type="predicted"/>
<organism evidence="2 3">
    <name type="scientific">Corchorus olitorius</name>
    <dbReference type="NCBI Taxonomy" id="93759"/>
    <lineage>
        <taxon>Eukaryota</taxon>
        <taxon>Viridiplantae</taxon>
        <taxon>Streptophyta</taxon>
        <taxon>Embryophyta</taxon>
        <taxon>Tracheophyta</taxon>
        <taxon>Spermatophyta</taxon>
        <taxon>Magnoliopsida</taxon>
        <taxon>eudicotyledons</taxon>
        <taxon>Gunneridae</taxon>
        <taxon>Pentapetalae</taxon>
        <taxon>rosids</taxon>
        <taxon>malvids</taxon>
        <taxon>Malvales</taxon>
        <taxon>Malvaceae</taxon>
        <taxon>Grewioideae</taxon>
        <taxon>Apeibeae</taxon>
        <taxon>Corchorus</taxon>
    </lineage>
</organism>